<sequence>MGALIEKCTPPSHWKVMKRLVQVESGGNPLAINVNAPGVQFPKPKNKYQAKQLLRELLSRGYSVDIGLAQINSQHFKQGRDFASRGFKAEDALDPCINLKMGALLISEAYRRHNDNLVAALSVYNTGNPEKGLENGYVEKYIPKK</sequence>
<dbReference type="Pfam" id="PF01464">
    <property type="entry name" value="SLT"/>
    <property type="match status" value="1"/>
</dbReference>
<dbReference type="CDD" id="cd16892">
    <property type="entry name" value="LT_VirB1-like"/>
    <property type="match status" value="1"/>
</dbReference>
<gene>
    <name evidence="2" type="ORF">EI16_12205</name>
</gene>
<dbReference type="AlphaFoldDB" id="A0A066ZX46"/>
<accession>A0A066ZX46</accession>
<keyword evidence="3" id="KW-1185">Reference proteome</keyword>
<dbReference type="InterPro" id="IPR008258">
    <property type="entry name" value="Transglycosylase_SLT_dom_1"/>
</dbReference>
<dbReference type="InterPro" id="IPR023346">
    <property type="entry name" value="Lysozyme-like_dom_sf"/>
</dbReference>
<organism evidence="2 3">
    <name type="scientific">Hydrogenovibrio marinus</name>
    <dbReference type="NCBI Taxonomy" id="28885"/>
    <lineage>
        <taxon>Bacteria</taxon>
        <taxon>Pseudomonadati</taxon>
        <taxon>Pseudomonadota</taxon>
        <taxon>Gammaproteobacteria</taxon>
        <taxon>Thiotrichales</taxon>
        <taxon>Piscirickettsiaceae</taxon>
        <taxon>Hydrogenovibrio</taxon>
    </lineage>
</organism>
<dbReference type="Proteomes" id="UP000027341">
    <property type="component" value="Unassembled WGS sequence"/>
</dbReference>
<evidence type="ECO:0000313" key="2">
    <source>
        <dbReference type="EMBL" id="KDN94655.1"/>
    </source>
</evidence>
<dbReference type="STRING" id="28885.EI16_12205"/>
<evidence type="ECO:0000313" key="3">
    <source>
        <dbReference type="Proteomes" id="UP000027341"/>
    </source>
</evidence>
<proteinExistence type="predicted"/>
<feature type="domain" description="Transglycosylase SLT" evidence="1">
    <location>
        <begin position="12"/>
        <end position="131"/>
    </location>
</feature>
<dbReference type="SUPFAM" id="SSF53955">
    <property type="entry name" value="Lysozyme-like"/>
    <property type="match status" value="1"/>
</dbReference>
<comment type="caution">
    <text evidence="2">The sequence shown here is derived from an EMBL/GenBank/DDBJ whole genome shotgun (WGS) entry which is preliminary data.</text>
</comment>
<protein>
    <recommendedName>
        <fullName evidence="1">Transglycosylase SLT domain-containing protein</fullName>
    </recommendedName>
</protein>
<reference evidence="2 3" key="1">
    <citation type="submission" date="2014-04" db="EMBL/GenBank/DDBJ databases">
        <title>Draft genome sequence of Hydrogenovibrio marinus MH-110, a model organism for aerobic H2 metabolism.</title>
        <authorList>
            <person name="Cha H.J."/>
            <person name="Jo B.H."/>
            <person name="Hwang B.H."/>
        </authorList>
    </citation>
    <scope>NUCLEOTIDE SEQUENCE [LARGE SCALE GENOMIC DNA]</scope>
    <source>
        <strain evidence="2 3">MH-110</strain>
    </source>
</reference>
<name>A0A066ZX46_HYDMR</name>
<dbReference type="EMBL" id="JMIU01000002">
    <property type="protein sequence ID" value="KDN94655.1"/>
    <property type="molecule type" value="Genomic_DNA"/>
</dbReference>
<dbReference type="Gene3D" id="1.10.530.10">
    <property type="match status" value="1"/>
</dbReference>
<evidence type="ECO:0000259" key="1">
    <source>
        <dbReference type="Pfam" id="PF01464"/>
    </source>
</evidence>